<organism evidence="2 3">
    <name type="scientific">Paramagnetospirillum marisnigri</name>
    <dbReference type="NCBI Taxonomy" id="1285242"/>
    <lineage>
        <taxon>Bacteria</taxon>
        <taxon>Pseudomonadati</taxon>
        <taxon>Pseudomonadota</taxon>
        <taxon>Alphaproteobacteria</taxon>
        <taxon>Rhodospirillales</taxon>
        <taxon>Magnetospirillaceae</taxon>
        <taxon>Paramagnetospirillum</taxon>
    </lineage>
</organism>
<feature type="transmembrane region" description="Helical" evidence="1">
    <location>
        <begin position="302"/>
        <end position="321"/>
    </location>
</feature>
<evidence type="ECO:0000313" key="2">
    <source>
        <dbReference type="EMBL" id="OAN43057.1"/>
    </source>
</evidence>
<accession>A0A178M5S3</accession>
<dbReference type="OrthoDB" id="128991at2"/>
<dbReference type="Proteomes" id="UP000078428">
    <property type="component" value="Unassembled WGS sequence"/>
</dbReference>
<feature type="transmembrane region" description="Helical" evidence="1">
    <location>
        <begin position="203"/>
        <end position="224"/>
    </location>
</feature>
<feature type="transmembrane region" description="Helical" evidence="1">
    <location>
        <begin position="92"/>
        <end position="110"/>
    </location>
</feature>
<gene>
    <name evidence="2" type="ORF">A6A04_09545</name>
</gene>
<keyword evidence="3" id="KW-1185">Reference proteome</keyword>
<evidence type="ECO:0000256" key="1">
    <source>
        <dbReference type="SAM" id="Phobius"/>
    </source>
</evidence>
<feature type="transmembrane region" description="Helical" evidence="1">
    <location>
        <begin position="333"/>
        <end position="351"/>
    </location>
</feature>
<keyword evidence="1" id="KW-0472">Membrane</keyword>
<dbReference type="EMBL" id="LWQT01000131">
    <property type="protein sequence ID" value="OAN43057.1"/>
    <property type="molecule type" value="Genomic_DNA"/>
</dbReference>
<protein>
    <submittedName>
        <fullName evidence="2">Uncharacterized protein</fullName>
    </submittedName>
</protein>
<sequence length="491" mass="52264">MESSYRAVTLVLAALAAAAFAYPLWRIGAGFEIDYNEGWNAFLQSIAARGESPYTTPGPLFFNNYPPLSFYLVGVLGSLLGDPLLVGRALSALAVATISLSCGVVTRAGGGDRTDAVFAAATCLGLFCAFATDYVGVNDPQLLAQGLLCLGFAIYVGGPATPARLVLVAVLFALGLLTKHNVLALPLVVTIHALWQSPPKARLAFLGATLALMALALAVILAAFGTDFFHRLLASRIYDPTRGFLLSMEMLGHLQIPLAASLLFMVLVPRQSAAKSMVGAYLALGLLIGFGFASGAGVDINIYFDTLIGSAMGCGLLLAWIRRQTALPRQSALAAALLVNFGVLLIAPQTFGRIVVDALGDYSERERLFAEDVAYLSGLPGPAICESMLLCLKAGKGVWIDPYNLLQASLTGRLPADQLVGMLRRHEVAVLQMISQREHPLHEAPGQQVIPPRFVNFGDDVHDELDLSYRVARVGLTGRFYLPKASPPPVP</sequence>
<feature type="transmembrane region" description="Helical" evidence="1">
    <location>
        <begin position="278"/>
        <end position="296"/>
    </location>
</feature>
<name>A0A178M5S3_9PROT</name>
<proteinExistence type="predicted"/>
<keyword evidence="1" id="KW-0812">Transmembrane</keyword>
<feature type="transmembrane region" description="Helical" evidence="1">
    <location>
        <begin position="244"/>
        <end position="266"/>
    </location>
</feature>
<evidence type="ECO:0000313" key="3">
    <source>
        <dbReference type="Proteomes" id="UP000078428"/>
    </source>
</evidence>
<dbReference type="AlphaFoldDB" id="A0A178M5S3"/>
<reference evidence="2 3" key="1">
    <citation type="submission" date="2016-04" db="EMBL/GenBank/DDBJ databases">
        <title>Draft genome sequence of freshwater magnetotactic bacteria Magnetospirillum marisnigri SP-1 and Magnetospirillum moscoviense BB-1.</title>
        <authorList>
            <person name="Koziaeva V."/>
            <person name="Dziuba M.V."/>
            <person name="Ivanov T.M."/>
            <person name="Kuznetsov B."/>
            <person name="Grouzdev D.S."/>
        </authorList>
    </citation>
    <scope>NUCLEOTIDE SEQUENCE [LARGE SCALE GENOMIC DNA]</scope>
    <source>
        <strain evidence="2 3">SP-1</strain>
    </source>
</reference>
<keyword evidence="1" id="KW-1133">Transmembrane helix</keyword>
<comment type="caution">
    <text evidence="2">The sequence shown here is derived from an EMBL/GenBank/DDBJ whole genome shotgun (WGS) entry which is preliminary data.</text>
</comment>
<dbReference type="STRING" id="1285242.A6A04_09545"/>
<feature type="transmembrane region" description="Helical" evidence="1">
    <location>
        <begin position="116"/>
        <end position="135"/>
    </location>
</feature>